<dbReference type="SUPFAM" id="SSF81383">
    <property type="entry name" value="F-box domain"/>
    <property type="match status" value="1"/>
</dbReference>
<dbReference type="PANTHER" id="PTHR31900">
    <property type="entry name" value="F-BOX/RNI SUPERFAMILY PROTEIN-RELATED"/>
    <property type="match status" value="1"/>
</dbReference>
<dbReference type="InterPro" id="IPR001810">
    <property type="entry name" value="F-box_dom"/>
</dbReference>
<dbReference type="Pfam" id="PF24758">
    <property type="entry name" value="LRR_At5g56370"/>
    <property type="match status" value="1"/>
</dbReference>
<protein>
    <recommendedName>
        <fullName evidence="5">F-box domain-containing protein</fullName>
    </recommendedName>
</protein>
<dbReference type="PANTHER" id="PTHR31900:SF30">
    <property type="entry name" value="SUPERFAMILY PROTEIN, PUTATIVE-RELATED"/>
    <property type="match status" value="1"/>
</dbReference>
<proteinExistence type="predicted"/>
<dbReference type="InterPro" id="IPR032675">
    <property type="entry name" value="LRR_dom_sf"/>
</dbReference>
<evidence type="ECO:0000313" key="4">
    <source>
        <dbReference type="EnsemblPlants" id="EMT23311"/>
    </source>
</evidence>
<reference evidence="4" key="1">
    <citation type="submission" date="2015-06" db="UniProtKB">
        <authorList>
            <consortium name="EnsemblPlants"/>
        </authorList>
    </citation>
    <scope>IDENTIFICATION</scope>
</reference>
<sequence length="452" mass="49525">MDHRQTAGHARQAREDRLSKLGDSVLGHILCFLGTKEAARAAALSSRWRDIFASVHTVALEEPEKPVPDYDHNGGYYDPNPPPPFNLVVQKALCARSRRPFPAAAPVPLRALRVALESYAGGDASTVDQWVTGALMHAGPELQVHLRLRRVPVCLRPDPIHDAAGSDKDHAASSDEDVGETPVAPEAIDENDDVASSADESAPQYWQLPPAVYTVPGQLFSSTALRALCLGSCRLCPPATIRLAALRALHLTHVPDEEEHVQRLISACTLLADLTLEACATFTLAKYLHLSSVCMGSCFVELPAFPGLRYLQLNGRALHNDPGHVLVASTNTILEQAPNLERLTLFFEPPPPETHHEGRHQHYFRDRKRVELLDAHHLHYNLYDSLDNALRASVPIAPCLRSRKETVSPADHLDAEKVVQGAQVLEGELIMKTSSQPLKEIGADAVRMMSST</sequence>
<dbReference type="SUPFAM" id="SSF52047">
    <property type="entry name" value="RNI-like"/>
    <property type="match status" value="1"/>
</dbReference>
<feature type="domain" description="F-box" evidence="2">
    <location>
        <begin position="18"/>
        <end position="55"/>
    </location>
</feature>
<dbReference type="InterPro" id="IPR050232">
    <property type="entry name" value="FBL13/AtMIF1-like"/>
</dbReference>
<dbReference type="Gene3D" id="3.80.10.10">
    <property type="entry name" value="Ribonuclease Inhibitor"/>
    <property type="match status" value="1"/>
</dbReference>
<dbReference type="AlphaFoldDB" id="M8CJ17"/>
<accession>M8CJ17</accession>
<dbReference type="InterPro" id="IPR055411">
    <property type="entry name" value="LRR_FXL15/At3g58940/PEG3-like"/>
</dbReference>
<evidence type="ECO:0000259" key="3">
    <source>
        <dbReference type="Pfam" id="PF24758"/>
    </source>
</evidence>
<evidence type="ECO:0000259" key="2">
    <source>
        <dbReference type="Pfam" id="PF00646"/>
    </source>
</evidence>
<evidence type="ECO:0008006" key="5">
    <source>
        <dbReference type="Google" id="ProtNLM"/>
    </source>
</evidence>
<dbReference type="EnsemblPlants" id="EMT23311">
    <property type="protein sequence ID" value="EMT23311"/>
    <property type="gene ID" value="F775_03125"/>
</dbReference>
<dbReference type="InterPro" id="IPR036047">
    <property type="entry name" value="F-box-like_dom_sf"/>
</dbReference>
<dbReference type="ExpressionAtlas" id="M8CJ17">
    <property type="expression patterns" value="baseline"/>
</dbReference>
<feature type="domain" description="F-box/LRR-repeat protein 15/At3g58940/PEG3-like LRR" evidence="3">
    <location>
        <begin position="212"/>
        <end position="347"/>
    </location>
</feature>
<name>M8CJ17_AEGTA</name>
<feature type="region of interest" description="Disordered" evidence="1">
    <location>
        <begin position="159"/>
        <end position="182"/>
    </location>
</feature>
<evidence type="ECO:0000256" key="1">
    <source>
        <dbReference type="SAM" id="MobiDB-lite"/>
    </source>
</evidence>
<organism evidence="4">
    <name type="scientific">Aegilops tauschii</name>
    <name type="common">Tausch's goatgrass</name>
    <name type="synonym">Aegilops squarrosa</name>
    <dbReference type="NCBI Taxonomy" id="37682"/>
    <lineage>
        <taxon>Eukaryota</taxon>
        <taxon>Viridiplantae</taxon>
        <taxon>Streptophyta</taxon>
        <taxon>Embryophyta</taxon>
        <taxon>Tracheophyta</taxon>
        <taxon>Spermatophyta</taxon>
        <taxon>Magnoliopsida</taxon>
        <taxon>Liliopsida</taxon>
        <taxon>Poales</taxon>
        <taxon>Poaceae</taxon>
        <taxon>BOP clade</taxon>
        <taxon>Pooideae</taxon>
        <taxon>Triticodae</taxon>
        <taxon>Triticeae</taxon>
        <taxon>Triticinae</taxon>
        <taxon>Aegilops</taxon>
    </lineage>
</organism>
<feature type="compositionally biased region" description="Basic and acidic residues" evidence="1">
    <location>
        <begin position="159"/>
        <end position="173"/>
    </location>
</feature>
<dbReference type="Pfam" id="PF00646">
    <property type="entry name" value="F-box"/>
    <property type="match status" value="1"/>
</dbReference>